<accession>A0A1M5RQT3</accession>
<dbReference type="PROSITE" id="PS52016">
    <property type="entry name" value="TONB_DEPENDENT_REC_3"/>
    <property type="match status" value="1"/>
</dbReference>
<evidence type="ECO:0000256" key="1">
    <source>
        <dbReference type="ARBA" id="ARBA00004571"/>
    </source>
</evidence>
<evidence type="ECO:0000256" key="10">
    <source>
        <dbReference type="SAM" id="SignalP"/>
    </source>
</evidence>
<name>A0A1M5RQT3_9BACT</name>
<dbReference type="GO" id="GO:0000272">
    <property type="term" value="P:polysaccharide catabolic process"/>
    <property type="evidence" value="ECO:0007669"/>
    <property type="project" value="InterPro"/>
</dbReference>
<evidence type="ECO:0000313" key="13">
    <source>
        <dbReference type="EMBL" id="SHH28645.1"/>
    </source>
</evidence>
<dbReference type="EMBL" id="FQWQ01000002">
    <property type="protein sequence ID" value="SHH28645.1"/>
    <property type="molecule type" value="Genomic_DNA"/>
</dbReference>
<keyword evidence="3 8" id="KW-1134">Transmembrane beta strand</keyword>
<dbReference type="Pfam" id="PF07715">
    <property type="entry name" value="Plug"/>
    <property type="match status" value="1"/>
</dbReference>
<protein>
    <submittedName>
        <fullName evidence="13">TonB-linked outer membrane protein, SusC/RagA family</fullName>
    </submittedName>
</protein>
<dbReference type="GO" id="GO:0004553">
    <property type="term" value="F:hydrolase activity, hydrolyzing O-glycosyl compounds"/>
    <property type="evidence" value="ECO:0007669"/>
    <property type="project" value="InterPro"/>
</dbReference>
<comment type="similarity">
    <text evidence="8 9">Belongs to the TonB-dependent receptor family.</text>
</comment>
<keyword evidence="14" id="KW-1185">Reference proteome</keyword>
<dbReference type="SUPFAM" id="SSF49464">
    <property type="entry name" value="Carboxypeptidase regulatory domain-like"/>
    <property type="match status" value="1"/>
</dbReference>
<comment type="subcellular location">
    <subcellularLocation>
        <location evidence="1 8">Cell outer membrane</location>
        <topology evidence="1 8">Multi-pass membrane protein</topology>
    </subcellularLocation>
</comment>
<dbReference type="InterPro" id="IPR012910">
    <property type="entry name" value="Plug_dom"/>
</dbReference>
<evidence type="ECO:0000256" key="7">
    <source>
        <dbReference type="ARBA" id="ARBA00023237"/>
    </source>
</evidence>
<feature type="domain" description="TonB-dependent receptor plug" evidence="12">
    <location>
        <begin position="121"/>
        <end position="241"/>
    </location>
</feature>
<reference evidence="13 14" key="1">
    <citation type="submission" date="2016-11" db="EMBL/GenBank/DDBJ databases">
        <authorList>
            <person name="Jaros S."/>
            <person name="Januszkiewicz K."/>
            <person name="Wedrychowicz H."/>
        </authorList>
    </citation>
    <scope>NUCLEOTIDE SEQUENCE [LARGE SCALE GENOMIC DNA]</scope>
    <source>
        <strain evidence="13 14">DSM 24574</strain>
    </source>
</reference>
<dbReference type="AlphaFoldDB" id="A0A1M5RQT3"/>
<evidence type="ECO:0000256" key="6">
    <source>
        <dbReference type="ARBA" id="ARBA00023136"/>
    </source>
</evidence>
<evidence type="ECO:0000256" key="4">
    <source>
        <dbReference type="ARBA" id="ARBA00022692"/>
    </source>
</evidence>
<dbReference type="InterPro" id="IPR008969">
    <property type="entry name" value="CarboxyPept-like_regulatory"/>
</dbReference>
<dbReference type="RefSeq" id="WP_073136467.1">
    <property type="nucleotide sequence ID" value="NZ_FQWQ01000002.1"/>
</dbReference>
<dbReference type="NCBIfam" id="TIGR04056">
    <property type="entry name" value="OMP_RagA_SusC"/>
    <property type="match status" value="1"/>
</dbReference>
<keyword evidence="5 9" id="KW-0798">TonB box</keyword>
<dbReference type="Pfam" id="PF13715">
    <property type="entry name" value="CarbopepD_reg_2"/>
    <property type="match status" value="1"/>
</dbReference>
<keyword evidence="10" id="KW-0732">Signal</keyword>
<feature type="domain" description="TonB-dependent receptor-like beta-barrel" evidence="11">
    <location>
        <begin position="405"/>
        <end position="983"/>
    </location>
</feature>
<dbReference type="InterPro" id="IPR023997">
    <property type="entry name" value="TonB-dep_OMP_SusC/RagA_CS"/>
</dbReference>
<dbReference type="PROSITE" id="PS00448">
    <property type="entry name" value="CLOS_CELLULOSOME_RPT"/>
    <property type="match status" value="1"/>
</dbReference>
<organism evidence="13 14">
    <name type="scientific">Chryseolinea serpens</name>
    <dbReference type="NCBI Taxonomy" id="947013"/>
    <lineage>
        <taxon>Bacteria</taxon>
        <taxon>Pseudomonadati</taxon>
        <taxon>Bacteroidota</taxon>
        <taxon>Cytophagia</taxon>
        <taxon>Cytophagales</taxon>
        <taxon>Fulvivirgaceae</taxon>
        <taxon>Chryseolinea</taxon>
    </lineage>
</organism>
<proteinExistence type="inferred from homology"/>
<evidence type="ECO:0000256" key="9">
    <source>
        <dbReference type="RuleBase" id="RU003357"/>
    </source>
</evidence>
<dbReference type="SUPFAM" id="SSF56935">
    <property type="entry name" value="Porins"/>
    <property type="match status" value="1"/>
</dbReference>
<dbReference type="InterPro" id="IPR039426">
    <property type="entry name" value="TonB-dep_rcpt-like"/>
</dbReference>
<dbReference type="Proteomes" id="UP000184212">
    <property type="component" value="Unassembled WGS sequence"/>
</dbReference>
<dbReference type="InterPro" id="IPR036942">
    <property type="entry name" value="Beta-barrel_TonB_sf"/>
</dbReference>
<dbReference type="Gene3D" id="2.60.40.1120">
    <property type="entry name" value="Carboxypeptidase-like, regulatory domain"/>
    <property type="match status" value="1"/>
</dbReference>
<gene>
    <name evidence="13" type="ORF">SAMN04488109_3526</name>
</gene>
<evidence type="ECO:0000256" key="5">
    <source>
        <dbReference type="ARBA" id="ARBA00023077"/>
    </source>
</evidence>
<feature type="signal peptide" evidence="10">
    <location>
        <begin position="1"/>
        <end position="23"/>
    </location>
</feature>
<dbReference type="Pfam" id="PF00593">
    <property type="entry name" value="TonB_dep_Rec_b-barrel"/>
    <property type="match status" value="1"/>
</dbReference>
<feature type="chain" id="PRO_5012838751" evidence="10">
    <location>
        <begin position="24"/>
        <end position="1032"/>
    </location>
</feature>
<evidence type="ECO:0000313" key="14">
    <source>
        <dbReference type="Proteomes" id="UP000184212"/>
    </source>
</evidence>
<evidence type="ECO:0000256" key="2">
    <source>
        <dbReference type="ARBA" id="ARBA00022448"/>
    </source>
</evidence>
<keyword evidence="4 8" id="KW-0812">Transmembrane</keyword>
<sequence length="1032" mass="112414">MKHFTPQKWLWLFFMVVATGVYAQEKTITGKVTDADTGDALPGVNIVIKGSSVGTTADADGKYSLAVPGNDAVLVFSFIGFQTLEMPVGTQTVINPALGSDTKALEEVVVVGYGTQRKVDLTGAVGSLRASDIDIGSKPITSPDQLLAGRVAGVQITNRSGDPGAPIDVRIRGVGTAGVNSPLWVIDGVPIVQTSNITVNTSSTTESNPLAGINPADIESIDVLKDASAAAIYGARAANGVIIVTTKRGKDGKATLTYDGYTGAGTPWKKLDVLNTNQYIDMQAQLDPVNRDFSKFKGQPDVNWQDQVFRTSKVQSHNIGVSGGTPNANYFVGVGYMNQQGLELGQGFKRYSIKANTDVKVGDRIKIGESLLLSSVDRMIQSEDAIYAAFNSALNQPFFKVYDPNGPGGYNAETVENRGSAGNSNNYVMRTDPNYSYTTVLSRKVLANVYGELEIIKGLKYRISGGVDYNVGDGNFFQGDVGFNGLPKSSLLVQERPIEMTTNFNNTLTYIKNFGKHDLTVLVGHEETNFRYDKLRLQGNDLFNTAIKFASTGVQVAGANEADHWALRGYLGRINYAYADKYLFTFNIRKDFSSRFAENKRSQAFPSFSAGWRISQENFFPKGGIFDDVKIRAGWGQSGNQFTGTNFPYLTTLQPTIFYVVGTGNQTVVRGPAPINLANPDVKWETGTQFDIGTDIALLSGKIDFTFDYYNKTSNGILLGFPLPYTSGFFLPTDNNIGKMVNRGIEMALTYNGQVGQVKYSVGGNITTVHNEVLDLGTIPEIISGVGGASTHRTKVGDPIGSFYGYKTDGIFQNQAEIDAAVPDRISSGRKPGDIRFKDVNGDGQIDANDRTNLGSYIPKFYYGINASARFHNFDFSLLLAGVSGQKVYNQARSQGEDLRSATNFYASTLGHWTGEGTSNSMPRLTIDDDNQNNRYSDRWIESGSFMRIRNIQLGYAIPSTQLKNWTGGLITRFRVYVAAQNLYTFTKYSGFDPEVTRGQSFQKGETPLATGQDGGSSPQPRIIQFGWQVSF</sequence>
<dbReference type="Gene3D" id="2.170.130.10">
    <property type="entry name" value="TonB-dependent receptor, plug domain"/>
    <property type="match status" value="1"/>
</dbReference>
<evidence type="ECO:0000259" key="12">
    <source>
        <dbReference type="Pfam" id="PF07715"/>
    </source>
</evidence>
<dbReference type="GO" id="GO:0009279">
    <property type="term" value="C:cell outer membrane"/>
    <property type="evidence" value="ECO:0007669"/>
    <property type="project" value="UniProtKB-SubCell"/>
</dbReference>
<evidence type="ECO:0000256" key="3">
    <source>
        <dbReference type="ARBA" id="ARBA00022452"/>
    </source>
</evidence>
<dbReference type="NCBIfam" id="TIGR04057">
    <property type="entry name" value="SusC_RagA_signa"/>
    <property type="match status" value="1"/>
</dbReference>
<dbReference type="STRING" id="947013.SAMN04488109_3526"/>
<dbReference type="InterPro" id="IPR023996">
    <property type="entry name" value="TonB-dep_OMP_SusC/RagA"/>
</dbReference>
<keyword evidence="2 8" id="KW-0813">Transport</keyword>
<dbReference type="InterPro" id="IPR002105">
    <property type="entry name" value="Dockerin_1_rpt"/>
</dbReference>
<keyword evidence="7 8" id="KW-0998">Cell outer membrane</keyword>
<dbReference type="InterPro" id="IPR000531">
    <property type="entry name" value="Beta-barrel_TonB"/>
</dbReference>
<evidence type="ECO:0000256" key="8">
    <source>
        <dbReference type="PROSITE-ProRule" id="PRU01360"/>
    </source>
</evidence>
<dbReference type="OrthoDB" id="9768177at2"/>
<dbReference type="InterPro" id="IPR037066">
    <property type="entry name" value="Plug_dom_sf"/>
</dbReference>
<keyword evidence="6 8" id="KW-0472">Membrane</keyword>
<dbReference type="Gene3D" id="2.40.170.20">
    <property type="entry name" value="TonB-dependent receptor, beta-barrel domain"/>
    <property type="match status" value="1"/>
</dbReference>
<evidence type="ECO:0000259" key="11">
    <source>
        <dbReference type="Pfam" id="PF00593"/>
    </source>
</evidence>